<reference evidence="2 3" key="1">
    <citation type="journal article" date="2021" name="Elife">
        <title>Chloroplast acquisition without the gene transfer in kleptoplastic sea slugs, Plakobranchus ocellatus.</title>
        <authorList>
            <person name="Maeda T."/>
            <person name="Takahashi S."/>
            <person name="Yoshida T."/>
            <person name="Shimamura S."/>
            <person name="Takaki Y."/>
            <person name="Nagai Y."/>
            <person name="Toyoda A."/>
            <person name="Suzuki Y."/>
            <person name="Arimoto A."/>
            <person name="Ishii H."/>
            <person name="Satoh N."/>
            <person name="Nishiyama T."/>
            <person name="Hasebe M."/>
            <person name="Maruyama T."/>
            <person name="Minagawa J."/>
            <person name="Obokata J."/>
            <person name="Shigenobu S."/>
        </authorList>
    </citation>
    <scope>NUCLEOTIDE SEQUENCE [LARGE SCALE GENOMIC DNA]</scope>
</reference>
<dbReference type="EMBL" id="BLXT01000154">
    <property type="protein sequence ID" value="GFN74699.1"/>
    <property type="molecule type" value="Genomic_DNA"/>
</dbReference>
<protein>
    <submittedName>
        <fullName evidence="2">Uncharacterized protein</fullName>
    </submittedName>
</protein>
<evidence type="ECO:0000313" key="2">
    <source>
        <dbReference type="EMBL" id="GFN74699.1"/>
    </source>
</evidence>
<name>A0AAV3XVS4_9GAST</name>
<keyword evidence="3" id="KW-1185">Reference proteome</keyword>
<accession>A0AAV3XVS4</accession>
<comment type="caution">
    <text evidence="2">The sequence shown here is derived from an EMBL/GenBank/DDBJ whole genome shotgun (WGS) entry which is preliminary data.</text>
</comment>
<sequence>MGEKGRQGEGGFFRVEFGFLCIASPQGDLRRPDPPSDQGAIGGVRTLDKKSLQISRRVRYPVLRSEPCLFYASDYTYLRPHQGDLRLLGPTSGQGAGGGARTRDRRVPADLRADSLTTVFKKERSTRSVEKGNVGANRSEICKDQPVAVEAPPPGGGPESLR</sequence>
<feature type="region of interest" description="Disordered" evidence="1">
    <location>
        <begin position="123"/>
        <end position="162"/>
    </location>
</feature>
<organism evidence="2 3">
    <name type="scientific">Plakobranchus ocellatus</name>
    <dbReference type="NCBI Taxonomy" id="259542"/>
    <lineage>
        <taxon>Eukaryota</taxon>
        <taxon>Metazoa</taxon>
        <taxon>Spiralia</taxon>
        <taxon>Lophotrochozoa</taxon>
        <taxon>Mollusca</taxon>
        <taxon>Gastropoda</taxon>
        <taxon>Heterobranchia</taxon>
        <taxon>Euthyneura</taxon>
        <taxon>Panpulmonata</taxon>
        <taxon>Sacoglossa</taxon>
        <taxon>Placobranchoidea</taxon>
        <taxon>Plakobranchidae</taxon>
        <taxon>Plakobranchus</taxon>
    </lineage>
</organism>
<feature type="region of interest" description="Disordered" evidence="1">
    <location>
        <begin position="25"/>
        <end position="44"/>
    </location>
</feature>
<dbReference type="Proteomes" id="UP000735302">
    <property type="component" value="Unassembled WGS sequence"/>
</dbReference>
<evidence type="ECO:0000256" key="1">
    <source>
        <dbReference type="SAM" id="MobiDB-lite"/>
    </source>
</evidence>
<gene>
    <name evidence="2" type="ORF">PoB_000120500</name>
</gene>
<evidence type="ECO:0000313" key="3">
    <source>
        <dbReference type="Proteomes" id="UP000735302"/>
    </source>
</evidence>
<dbReference type="AlphaFoldDB" id="A0AAV3XVS4"/>
<proteinExistence type="predicted"/>
<feature type="region of interest" description="Disordered" evidence="1">
    <location>
        <begin position="86"/>
        <end position="107"/>
    </location>
</feature>